<dbReference type="InterPro" id="IPR029044">
    <property type="entry name" value="Nucleotide-diphossugar_trans"/>
</dbReference>
<dbReference type="PANTHER" id="PTHR43685:SF2">
    <property type="entry name" value="GLYCOSYLTRANSFERASE 2-LIKE DOMAIN-CONTAINING PROTEIN"/>
    <property type="match status" value="1"/>
</dbReference>
<name>A0A6N1VI02_9HYPH</name>
<protein>
    <submittedName>
        <fullName evidence="2">Glycosyltransferase family 2 protein</fullName>
    </submittedName>
</protein>
<gene>
    <name evidence="2" type="ORF">HTY61_10120</name>
</gene>
<evidence type="ECO:0000313" key="2">
    <source>
        <dbReference type="EMBL" id="QKV18779.1"/>
    </source>
</evidence>
<dbReference type="AlphaFoldDB" id="A0A6N1VI02"/>
<dbReference type="InterPro" id="IPR001173">
    <property type="entry name" value="Glyco_trans_2-like"/>
</dbReference>
<dbReference type="KEGG" id="orm:HTY61_10120"/>
<dbReference type="Proteomes" id="UP000509367">
    <property type="component" value="Chromosome"/>
</dbReference>
<dbReference type="Pfam" id="PF00535">
    <property type="entry name" value="Glycos_transf_2"/>
    <property type="match status" value="1"/>
</dbReference>
<reference evidence="2 3" key="1">
    <citation type="submission" date="2020-06" db="EMBL/GenBank/DDBJ databases">
        <title>Oricola thermophila sp. nov. isolated from a tidal sediments.</title>
        <authorList>
            <person name="Kwon K.K."/>
            <person name="Yang S.-H."/>
            <person name="Park M.-J."/>
        </authorList>
    </citation>
    <scope>NUCLEOTIDE SEQUENCE [LARGE SCALE GENOMIC DNA]</scope>
    <source>
        <strain evidence="2 3">MEBiC13590</strain>
    </source>
</reference>
<sequence length="288" mass="31751">MLLTIVIPTHNRPERTAAAIASVVSQAVSQPCEIVVVDDASDEPFAWQGRNDGGFEVSVLRHDRNGGPAVARNTGVQAARGRLVGFLDSDDCLLPDTLQARIDRALALDMDRPEGEHRILACGWEEQPVSGPTRRRVPRPGTPDDFLRGCWFSPGSCILANAGFLRRIDGPFDTRMRRLEDYDLFARLGLLGAELVVEPVIGARIHTGTVRSSSAITEAARMIRERFEAMLREGRIDWKQMRAVDAYLAYEAAHMRIHGGRPVSGAFALAASFFHAPRLKLYPGPGWD</sequence>
<dbReference type="PANTHER" id="PTHR43685">
    <property type="entry name" value="GLYCOSYLTRANSFERASE"/>
    <property type="match status" value="1"/>
</dbReference>
<keyword evidence="2" id="KW-0808">Transferase</keyword>
<dbReference type="EMBL" id="CP054836">
    <property type="protein sequence ID" value="QKV18779.1"/>
    <property type="molecule type" value="Genomic_DNA"/>
</dbReference>
<feature type="domain" description="Glycosyltransferase 2-like" evidence="1">
    <location>
        <begin position="4"/>
        <end position="106"/>
    </location>
</feature>
<evidence type="ECO:0000259" key="1">
    <source>
        <dbReference type="Pfam" id="PF00535"/>
    </source>
</evidence>
<dbReference type="RefSeq" id="WP_175276672.1">
    <property type="nucleotide sequence ID" value="NZ_CP054836.1"/>
</dbReference>
<dbReference type="GO" id="GO:0016740">
    <property type="term" value="F:transferase activity"/>
    <property type="evidence" value="ECO:0007669"/>
    <property type="project" value="UniProtKB-KW"/>
</dbReference>
<dbReference type="SUPFAM" id="SSF53448">
    <property type="entry name" value="Nucleotide-diphospho-sugar transferases"/>
    <property type="match status" value="1"/>
</dbReference>
<dbReference type="Gene3D" id="3.90.550.10">
    <property type="entry name" value="Spore Coat Polysaccharide Biosynthesis Protein SpsA, Chain A"/>
    <property type="match status" value="1"/>
</dbReference>
<dbReference type="InterPro" id="IPR050834">
    <property type="entry name" value="Glycosyltransf_2"/>
</dbReference>
<evidence type="ECO:0000313" key="3">
    <source>
        <dbReference type="Proteomes" id="UP000509367"/>
    </source>
</evidence>
<accession>A0A6N1VI02</accession>
<keyword evidence="3" id="KW-1185">Reference proteome</keyword>
<dbReference type="CDD" id="cd00761">
    <property type="entry name" value="Glyco_tranf_GTA_type"/>
    <property type="match status" value="1"/>
</dbReference>
<proteinExistence type="predicted"/>
<organism evidence="2 3">
    <name type="scientific">Oricola thermophila</name>
    <dbReference type="NCBI Taxonomy" id="2742145"/>
    <lineage>
        <taxon>Bacteria</taxon>
        <taxon>Pseudomonadati</taxon>
        <taxon>Pseudomonadota</taxon>
        <taxon>Alphaproteobacteria</taxon>
        <taxon>Hyphomicrobiales</taxon>
        <taxon>Ahrensiaceae</taxon>
        <taxon>Oricola</taxon>
    </lineage>
</organism>